<proteinExistence type="inferred from homology"/>
<dbReference type="PANTHER" id="PTHR46825">
    <property type="entry name" value="D-ALANYL-D-ALANINE-CARBOXYPEPTIDASE/ENDOPEPTIDASE AMPH"/>
    <property type="match status" value="1"/>
</dbReference>
<keyword evidence="5 6" id="KW-0046">Antibiotic resistance</keyword>
<feature type="domain" description="Beta-lactamase-related" evidence="8">
    <location>
        <begin position="40"/>
        <end position="378"/>
    </location>
</feature>
<feature type="chain" id="PRO_5010176100" description="Beta-lactamase" evidence="7">
    <location>
        <begin position="25"/>
        <end position="388"/>
    </location>
</feature>
<protein>
    <recommendedName>
        <fullName evidence="3 6">Beta-lactamase</fullName>
        <ecNumber evidence="3 6">3.5.2.6</ecNumber>
    </recommendedName>
</protein>
<accession>A0A1H2U5F2</accession>
<comment type="catalytic activity">
    <reaction evidence="1 6">
        <text>a beta-lactam + H2O = a substituted beta-amino acid</text>
        <dbReference type="Rhea" id="RHEA:20401"/>
        <dbReference type="ChEBI" id="CHEBI:15377"/>
        <dbReference type="ChEBI" id="CHEBI:35627"/>
        <dbReference type="ChEBI" id="CHEBI:140347"/>
        <dbReference type="EC" id="3.5.2.6"/>
    </reaction>
</comment>
<dbReference type="PANTHER" id="PTHR46825:SF8">
    <property type="entry name" value="BETA-LACTAMASE-RELATED"/>
    <property type="match status" value="1"/>
</dbReference>
<dbReference type="Gene3D" id="3.40.710.10">
    <property type="entry name" value="DD-peptidase/beta-lactamase superfamily"/>
    <property type="match status" value="1"/>
</dbReference>
<keyword evidence="4 6" id="KW-0378">Hydrolase</keyword>
<dbReference type="InterPro" id="IPR012338">
    <property type="entry name" value="Beta-lactam/transpept-like"/>
</dbReference>
<dbReference type="GO" id="GO:0008800">
    <property type="term" value="F:beta-lactamase activity"/>
    <property type="evidence" value="ECO:0007669"/>
    <property type="project" value="UniProtKB-UniRule"/>
</dbReference>
<dbReference type="RefSeq" id="WP_074635031.1">
    <property type="nucleotide sequence ID" value="NZ_CP160849.1"/>
</dbReference>
<dbReference type="Pfam" id="PF00144">
    <property type="entry name" value="Beta-lactamase"/>
    <property type="match status" value="1"/>
</dbReference>
<sequence length="388" mass="41390">MKSPNLALAVVLSVPFALPASLFAQSAKSEQIVEIAGASFAPVIEQYGIPGLVVGITWQGQHSFYATGVAARKGNVAATPDTIFELGSISKIFTATLAALAEDRGMLDLDAPVSDSIPQLEGAAFGAIRLVDLSTHVTGGLPLQVPGEVGNVPELIRWLESWQPPQPGTRSYSNVSIGLLGHITAQTMGMSFAQAAEDVLFPAMGLGSTYVDVPDDAMDRYAFGYDRKTDAPIRVNPGVLADEAYGVKSTARDMLRLLDLELGRGGADPALTAALERTRQGQAETAYYTQDMIWEQYPWPVDVARMEAGNGYDFILSPQPATRLTPPLPPQRDVILNKTGATNGFGGYVALLPGQDLGIVVLANRNYPNEARVRATYALITDLLATQD</sequence>
<dbReference type="PROSITE" id="PS00336">
    <property type="entry name" value="BETA_LACTAMASE_C"/>
    <property type="match status" value="1"/>
</dbReference>
<feature type="signal peptide" evidence="7">
    <location>
        <begin position="1"/>
        <end position="24"/>
    </location>
</feature>
<dbReference type="InterPro" id="IPR001466">
    <property type="entry name" value="Beta-lactam-related"/>
</dbReference>
<evidence type="ECO:0000256" key="1">
    <source>
        <dbReference type="ARBA" id="ARBA00001526"/>
    </source>
</evidence>
<evidence type="ECO:0000256" key="5">
    <source>
        <dbReference type="ARBA" id="ARBA00023251"/>
    </source>
</evidence>
<dbReference type="AlphaFoldDB" id="A0A1H2U5F2"/>
<dbReference type="InterPro" id="IPR058136">
    <property type="entry name" value="AmpC"/>
</dbReference>
<evidence type="ECO:0000313" key="10">
    <source>
        <dbReference type="Proteomes" id="UP000183076"/>
    </source>
</evidence>
<dbReference type="Proteomes" id="UP000183076">
    <property type="component" value="Unassembled WGS sequence"/>
</dbReference>
<evidence type="ECO:0000313" key="9">
    <source>
        <dbReference type="EMBL" id="SDW51452.1"/>
    </source>
</evidence>
<evidence type="ECO:0000256" key="4">
    <source>
        <dbReference type="ARBA" id="ARBA00022801"/>
    </source>
</evidence>
<reference evidence="10" key="1">
    <citation type="submission" date="2016-10" db="EMBL/GenBank/DDBJ databases">
        <authorList>
            <person name="Varghese N."/>
            <person name="Submissions S."/>
        </authorList>
    </citation>
    <scope>NUCLEOTIDE SEQUENCE [LARGE SCALE GENOMIC DNA]</scope>
    <source>
        <strain evidence="10">DSM 10014</strain>
    </source>
</reference>
<dbReference type="SUPFAM" id="SSF56601">
    <property type="entry name" value="beta-lactamase/transpeptidase-like"/>
    <property type="match status" value="1"/>
</dbReference>
<keyword evidence="7" id="KW-0732">Signal</keyword>
<dbReference type="EC" id="3.5.2.6" evidence="3 6"/>
<dbReference type="InterPro" id="IPR001586">
    <property type="entry name" value="Beta-lactam_class-C_AS"/>
</dbReference>
<evidence type="ECO:0000256" key="6">
    <source>
        <dbReference type="RuleBase" id="RU361140"/>
    </source>
</evidence>
<dbReference type="GO" id="GO:0017001">
    <property type="term" value="P:antibiotic catabolic process"/>
    <property type="evidence" value="ECO:0007669"/>
    <property type="project" value="InterPro"/>
</dbReference>
<dbReference type="EMBL" id="FNNB01000002">
    <property type="protein sequence ID" value="SDW51452.1"/>
    <property type="molecule type" value="Genomic_DNA"/>
</dbReference>
<dbReference type="GO" id="GO:0046677">
    <property type="term" value="P:response to antibiotic"/>
    <property type="evidence" value="ECO:0007669"/>
    <property type="project" value="UniProtKB-UniRule"/>
</dbReference>
<organism evidence="9 10">
    <name type="scientific">Sulfitobacter pontiacus</name>
    <dbReference type="NCBI Taxonomy" id="60137"/>
    <lineage>
        <taxon>Bacteria</taxon>
        <taxon>Pseudomonadati</taxon>
        <taxon>Pseudomonadota</taxon>
        <taxon>Alphaproteobacteria</taxon>
        <taxon>Rhodobacterales</taxon>
        <taxon>Roseobacteraceae</taxon>
        <taxon>Sulfitobacter</taxon>
    </lineage>
</organism>
<dbReference type="GeneID" id="94021876"/>
<evidence type="ECO:0000256" key="3">
    <source>
        <dbReference type="ARBA" id="ARBA00012865"/>
    </source>
</evidence>
<comment type="similarity">
    <text evidence="2 6">Belongs to the class-C beta-lactamase family.</text>
</comment>
<dbReference type="NCBIfam" id="NF033085">
    <property type="entry name" value="bla_class_C"/>
    <property type="match status" value="1"/>
</dbReference>
<dbReference type="GO" id="GO:0030288">
    <property type="term" value="C:outer membrane-bounded periplasmic space"/>
    <property type="evidence" value="ECO:0007669"/>
    <property type="project" value="InterPro"/>
</dbReference>
<evidence type="ECO:0000256" key="7">
    <source>
        <dbReference type="SAM" id="SignalP"/>
    </source>
</evidence>
<evidence type="ECO:0000259" key="8">
    <source>
        <dbReference type="Pfam" id="PF00144"/>
    </source>
</evidence>
<gene>
    <name evidence="9" type="ORF">SAMN04488041_102404</name>
</gene>
<name>A0A1H2U5F2_9RHOB</name>
<evidence type="ECO:0000256" key="2">
    <source>
        <dbReference type="ARBA" id="ARBA00007840"/>
    </source>
</evidence>
<dbReference type="STRING" id="60137.SAMN04488041_102404"/>
<dbReference type="InterPro" id="IPR050491">
    <property type="entry name" value="AmpC-like"/>
</dbReference>